<proteinExistence type="predicted"/>
<reference evidence="1" key="1">
    <citation type="submission" date="2016-10" db="EMBL/GenBank/DDBJ databases">
        <authorList>
            <person name="de Groot N.N."/>
        </authorList>
    </citation>
    <scope>NUCLEOTIDE SEQUENCE</scope>
</reference>
<dbReference type="EMBL" id="FPHF01000028">
    <property type="protein sequence ID" value="SFV54441.1"/>
    <property type="molecule type" value="Genomic_DNA"/>
</dbReference>
<accession>A0A1W1BLV0</accession>
<protein>
    <submittedName>
        <fullName evidence="1">Uncharacterized protein</fullName>
    </submittedName>
</protein>
<sequence length="191" mass="22107">MKKVLLISVLLFPILGIAEQNNVKVLEKQVKELKLWKIQAEQRISSLEKLLIKDSPKKSKLKSTKVSSDIVEIIVTNKRFQDKDTSRGIYQQAIWWDAEYKAENLKKPARAIKGVIEFADLFGEVHFRLRSTINEPISINKSVKEEGTGFKYNQFMSNHAWMRTTDLKDMKVTFKVRSIIYEDGTTENISN</sequence>
<evidence type="ECO:0000313" key="1">
    <source>
        <dbReference type="EMBL" id="SFV54441.1"/>
    </source>
</evidence>
<name>A0A1W1BLV0_9ZZZZ</name>
<organism evidence="1">
    <name type="scientific">hydrothermal vent metagenome</name>
    <dbReference type="NCBI Taxonomy" id="652676"/>
    <lineage>
        <taxon>unclassified sequences</taxon>
        <taxon>metagenomes</taxon>
        <taxon>ecological metagenomes</taxon>
    </lineage>
</organism>
<dbReference type="AlphaFoldDB" id="A0A1W1BLV0"/>
<gene>
    <name evidence="1" type="ORF">MNB_SM-4-1698</name>
</gene>